<evidence type="ECO:0000313" key="3">
    <source>
        <dbReference type="EMBL" id="KPC66548.1"/>
    </source>
</evidence>
<evidence type="ECO:0000256" key="1">
    <source>
        <dbReference type="SAM" id="MobiDB-lite"/>
    </source>
</evidence>
<dbReference type="Gene3D" id="3.90.1530.10">
    <property type="entry name" value="Conserved hypothetical protein from pyrococcus furiosus pfu- 392566-001, ParB domain"/>
    <property type="match status" value="1"/>
</dbReference>
<reference evidence="4" key="1">
    <citation type="submission" date="2015-07" db="EMBL/GenBank/DDBJ databases">
        <authorList>
            <person name="Ju K.-S."/>
            <person name="Doroghazi J.R."/>
            <person name="Metcalf W.W."/>
        </authorList>
    </citation>
    <scope>NUCLEOTIDE SEQUENCE [LARGE SCALE GENOMIC DNA]</scope>
    <source>
        <strain evidence="4">NRRL ISP-5002</strain>
    </source>
</reference>
<dbReference type="InterPro" id="IPR003115">
    <property type="entry name" value="ParB_N"/>
</dbReference>
<evidence type="ECO:0000313" key="4">
    <source>
        <dbReference type="Proteomes" id="UP000037982"/>
    </source>
</evidence>
<feature type="compositionally biased region" description="Basic and acidic residues" evidence="1">
    <location>
        <begin position="137"/>
        <end position="155"/>
    </location>
</feature>
<dbReference type="AlphaFoldDB" id="A0A0N0Y1F9"/>
<sequence>MPISALLPSDSPRSGGESMEHVQLLAETATELPPIVVRRSTMRVIDGMHRLRAAELNNEDRVRVRFFDGTQEAAFVEAVKLNTAHGLPLSRADRVSAVTRIIASHPQWSDRRIAEATGLAASSVAAVRSRSTASAEQLKKRVGRDGRARPLDAAEGRVRASQVIAAHPGSTLREIAEQAGISVATAKDVRDRIRTGQDPLPCRQRGTTKRAEQTGNPVGMPTSHGSGSAEFSPFDLRAAWERLLRDPAMRTDSGRAILQLLRSHAVRDEETWHRLAAGVPEHRATTMARAAKMCAEHWLRFAQQLEAVHVD</sequence>
<organism evidence="3 4">
    <name type="scientific">Streptomyces chattanoogensis</name>
    <dbReference type="NCBI Taxonomy" id="66876"/>
    <lineage>
        <taxon>Bacteria</taxon>
        <taxon>Bacillati</taxon>
        <taxon>Actinomycetota</taxon>
        <taxon>Actinomycetes</taxon>
        <taxon>Kitasatosporales</taxon>
        <taxon>Streptomycetaceae</taxon>
        <taxon>Streptomyces</taxon>
    </lineage>
</organism>
<feature type="region of interest" description="Disordered" evidence="1">
    <location>
        <begin position="135"/>
        <end position="155"/>
    </location>
</feature>
<dbReference type="SMART" id="SM00470">
    <property type="entry name" value="ParB"/>
    <property type="match status" value="1"/>
</dbReference>
<name>A0A0N0Y1F9_9ACTN</name>
<feature type="domain" description="ParB-like N-terminal" evidence="2">
    <location>
        <begin position="2"/>
        <end position="83"/>
    </location>
</feature>
<proteinExistence type="predicted"/>
<gene>
    <name evidence="3" type="ORF">ADL29_03770</name>
</gene>
<feature type="region of interest" description="Disordered" evidence="1">
    <location>
        <begin position="195"/>
        <end position="230"/>
    </location>
</feature>
<dbReference type="PATRIC" id="fig|66876.3.peg.825"/>
<protein>
    <recommendedName>
        <fullName evidence="2">ParB-like N-terminal domain-containing protein</fullName>
    </recommendedName>
</protein>
<comment type="caution">
    <text evidence="3">The sequence shown here is derived from an EMBL/GenBank/DDBJ whole genome shotgun (WGS) entry which is preliminary data.</text>
</comment>
<accession>A0A0N0Y1F9</accession>
<dbReference type="Proteomes" id="UP000037982">
    <property type="component" value="Unassembled WGS sequence"/>
</dbReference>
<keyword evidence="4" id="KW-1185">Reference proteome</keyword>
<feature type="region of interest" description="Disordered" evidence="1">
    <location>
        <begin position="1"/>
        <end position="20"/>
    </location>
</feature>
<evidence type="ECO:0000259" key="2">
    <source>
        <dbReference type="SMART" id="SM00470"/>
    </source>
</evidence>
<dbReference type="EMBL" id="LGKG01000002">
    <property type="protein sequence ID" value="KPC66548.1"/>
    <property type="molecule type" value="Genomic_DNA"/>
</dbReference>
<dbReference type="SUPFAM" id="SSF110849">
    <property type="entry name" value="ParB/Sulfiredoxin"/>
    <property type="match status" value="1"/>
</dbReference>
<dbReference type="InterPro" id="IPR036086">
    <property type="entry name" value="ParB/Sulfiredoxin_sf"/>
</dbReference>